<dbReference type="EMBL" id="JAPNKE010000002">
    <property type="protein sequence ID" value="MCY1010286.1"/>
    <property type="molecule type" value="Genomic_DNA"/>
</dbReference>
<keyword evidence="1" id="KW-1133">Transmembrane helix</keyword>
<protein>
    <submittedName>
        <fullName evidence="2">Uncharacterized protein</fullName>
    </submittedName>
</protein>
<dbReference type="AlphaFoldDB" id="A0A9X3J072"/>
<comment type="caution">
    <text evidence="2">The sequence shown here is derived from an EMBL/GenBank/DDBJ whole genome shotgun (WGS) entry which is preliminary data.</text>
</comment>
<organism evidence="2 3">
    <name type="scientific">Nannocystis pusilla</name>
    <dbReference type="NCBI Taxonomy" id="889268"/>
    <lineage>
        <taxon>Bacteria</taxon>
        <taxon>Pseudomonadati</taxon>
        <taxon>Myxococcota</taxon>
        <taxon>Polyangia</taxon>
        <taxon>Nannocystales</taxon>
        <taxon>Nannocystaceae</taxon>
        <taxon>Nannocystis</taxon>
    </lineage>
</organism>
<sequence>MVLAAPTPDPAATQRGRFVYAWWMGLNLGIFPIPSFSPATVFLGGRTRGPWAVGYQIGLSLGGAERYWGEGAIPVAHRHHVTGMRSFGRNRRGLVAVGGGAAFVWPLSPVVEAETRVAVRFGSGRWHLGGLVRLGWDIGHREYAPMPQFGLFIGTTSL</sequence>
<evidence type="ECO:0000256" key="1">
    <source>
        <dbReference type="SAM" id="Phobius"/>
    </source>
</evidence>
<keyword evidence="3" id="KW-1185">Reference proteome</keyword>
<keyword evidence="1" id="KW-0472">Membrane</keyword>
<dbReference type="RefSeq" id="WP_267773168.1">
    <property type="nucleotide sequence ID" value="NZ_JAPNKE010000002.1"/>
</dbReference>
<feature type="transmembrane region" description="Helical" evidence="1">
    <location>
        <begin position="20"/>
        <end position="43"/>
    </location>
</feature>
<accession>A0A9X3J072</accession>
<name>A0A9X3J072_9BACT</name>
<evidence type="ECO:0000313" key="2">
    <source>
        <dbReference type="EMBL" id="MCY1010286.1"/>
    </source>
</evidence>
<proteinExistence type="predicted"/>
<reference evidence="2" key="1">
    <citation type="submission" date="2022-11" db="EMBL/GenBank/DDBJ databases">
        <title>Minimal conservation of predation-associated metabolite biosynthetic gene clusters underscores biosynthetic potential of Myxococcota including descriptions for ten novel species: Archangium lansinium sp. nov., Myxococcus landrumus sp. nov., Nannocystis bai.</title>
        <authorList>
            <person name="Ahearne A."/>
            <person name="Stevens C."/>
            <person name="Phillips K."/>
        </authorList>
    </citation>
    <scope>NUCLEOTIDE SEQUENCE</scope>
    <source>
        <strain evidence="2">Na p29</strain>
    </source>
</reference>
<gene>
    <name evidence="2" type="ORF">OV079_32905</name>
</gene>
<evidence type="ECO:0000313" key="3">
    <source>
        <dbReference type="Proteomes" id="UP001150924"/>
    </source>
</evidence>
<dbReference type="Proteomes" id="UP001150924">
    <property type="component" value="Unassembled WGS sequence"/>
</dbReference>
<keyword evidence="1" id="KW-0812">Transmembrane</keyword>